<evidence type="ECO:0000259" key="4">
    <source>
        <dbReference type="SMART" id="SM00852"/>
    </source>
</evidence>
<dbReference type="InterPro" id="IPR036425">
    <property type="entry name" value="MoaB/Mog-like_dom_sf"/>
</dbReference>
<dbReference type="CDD" id="cd00886">
    <property type="entry name" value="MogA_MoaB"/>
    <property type="match status" value="1"/>
</dbReference>
<dbReference type="InterPro" id="IPR012245">
    <property type="entry name" value="MoaB"/>
</dbReference>
<dbReference type="Pfam" id="PF00994">
    <property type="entry name" value="MoCF_biosynth"/>
    <property type="match status" value="1"/>
</dbReference>
<organism evidence="5 6">
    <name type="scientific">Halomicrobium mukohataei</name>
    <dbReference type="NCBI Taxonomy" id="57705"/>
    <lineage>
        <taxon>Archaea</taxon>
        <taxon>Methanobacteriati</taxon>
        <taxon>Methanobacteriota</taxon>
        <taxon>Stenosarchaea group</taxon>
        <taxon>Halobacteria</taxon>
        <taxon>Halobacteriales</taxon>
        <taxon>Haloarculaceae</taxon>
        <taxon>Halomicrobium</taxon>
    </lineage>
</organism>
<evidence type="ECO:0000313" key="6">
    <source>
        <dbReference type="Proteomes" id="UP000608662"/>
    </source>
</evidence>
<dbReference type="GO" id="GO:0005829">
    <property type="term" value="C:cytosol"/>
    <property type="evidence" value="ECO:0007669"/>
    <property type="project" value="TreeGrafter"/>
</dbReference>
<comment type="caution">
    <text evidence="5">The sequence shown here is derived from an EMBL/GenBank/DDBJ whole genome shotgun (WGS) entry which is preliminary data.</text>
</comment>
<dbReference type="InterPro" id="IPR008284">
    <property type="entry name" value="MoCF_biosynth_CS"/>
</dbReference>
<comment type="similarity">
    <text evidence="1">Belongs to the MoaB/Mog family.</text>
</comment>
<evidence type="ECO:0000313" key="5">
    <source>
        <dbReference type="EMBL" id="NLV09104.1"/>
    </source>
</evidence>
<proteinExistence type="inferred from homology"/>
<protein>
    <submittedName>
        <fullName evidence="5">Molybdenum cofactor biosynthesis protein MoaB</fullName>
    </submittedName>
</protein>
<feature type="compositionally biased region" description="Basic and acidic residues" evidence="3">
    <location>
        <begin position="1"/>
        <end position="26"/>
    </location>
</feature>
<dbReference type="RefSeq" id="WP_170093022.1">
    <property type="nucleotide sequence ID" value="NZ_WOYG01000001.1"/>
</dbReference>
<gene>
    <name evidence="5" type="ORF">GOC74_04070</name>
</gene>
<evidence type="ECO:0000256" key="2">
    <source>
        <dbReference type="ARBA" id="ARBA00023150"/>
    </source>
</evidence>
<dbReference type="AlphaFoldDB" id="A0A847UCP8"/>
<name>A0A847UCP8_9EURY</name>
<evidence type="ECO:0000256" key="3">
    <source>
        <dbReference type="SAM" id="MobiDB-lite"/>
    </source>
</evidence>
<dbReference type="PIRSF" id="PIRSF006443">
    <property type="entry name" value="MoaB"/>
    <property type="match status" value="1"/>
</dbReference>
<dbReference type="GO" id="GO:0006777">
    <property type="term" value="P:Mo-molybdopterin cofactor biosynthetic process"/>
    <property type="evidence" value="ECO:0007669"/>
    <property type="project" value="UniProtKB-KW"/>
</dbReference>
<accession>A0A847UCP8</accession>
<dbReference type="NCBIfam" id="TIGR00177">
    <property type="entry name" value="molyb_syn"/>
    <property type="match status" value="1"/>
</dbReference>
<dbReference type="EMBL" id="WOYG01000001">
    <property type="protein sequence ID" value="NLV09104.1"/>
    <property type="molecule type" value="Genomic_DNA"/>
</dbReference>
<dbReference type="SMART" id="SM00852">
    <property type="entry name" value="MoCF_biosynth"/>
    <property type="match status" value="1"/>
</dbReference>
<dbReference type="PANTHER" id="PTHR43232">
    <property type="entry name" value="MOLYBDENUM COFACTOR BIOSYNTHESIS PROTEIN B"/>
    <property type="match status" value="1"/>
</dbReference>
<dbReference type="SUPFAM" id="SSF53218">
    <property type="entry name" value="Molybdenum cofactor biosynthesis proteins"/>
    <property type="match status" value="1"/>
</dbReference>
<dbReference type="PROSITE" id="PS01078">
    <property type="entry name" value="MOCF_BIOSYNTHESIS_1"/>
    <property type="match status" value="1"/>
</dbReference>
<evidence type="ECO:0000256" key="1">
    <source>
        <dbReference type="ARBA" id="ARBA00006112"/>
    </source>
</evidence>
<dbReference type="PANTHER" id="PTHR43232:SF2">
    <property type="entry name" value="MOLYBDENUM COFACTOR BIOSYNTHESIS PROTEIN B"/>
    <property type="match status" value="1"/>
</dbReference>
<sequence>MSDHREHAAGGHGEHGHHDHDADDHDHHHHGTDETLDVAVLTISSSRSSDEDESGPVATRAIEDAGHRVAVTDVVADDEAAIRERVETLAGERADGETVDVIVTTGGTGLTPDDVTIEAIRPLLDPEIPGVGEYFRRLSHEQVGTAAMLTRATAGIVGETAVYAFPGSPDAIALGVESVLLPEVGHVVGLARR</sequence>
<feature type="domain" description="MoaB/Mog" evidence="4">
    <location>
        <begin position="39"/>
        <end position="187"/>
    </location>
</feature>
<dbReference type="Proteomes" id="UP000608662">
    <property type="component" value="Unassembled WGS sequence"/>
</dbReference>
<dbReference type="InterPro" id="IPR001453">
    <property type="entry name" value="MoaB/Mog_dom"/>
</dbReference>
<dbReference type="Gene3D" id="3.40.980.10">
    <property type="entry name" value="MoaB/Mog-like domain"/>
    <property type="match status" value="1"/>
</dbReference>
<feature type="region of interest" description="Disordered" evidence="3">
    <location>
        <begin position="1"/>
        <end position="32"/>
    </location>
</feature>
<keyword evidence="2" id="KW-0501">Molybdenum cofactor biosynthesis</keyword>
<reference evidence="5" key="1">
    <citation type="submission" date="2019-12" db="EMBL/GenBank/DDBJ databases">
        <title>Whole-genome sequence of Halomicrobium mukohataei pws1.</title>
        <authorList>
            <person name="Verma D.K."/>
            <person name="Gopal K."/>
            <person name="Prasad E.S."/>
        </authorList>
    </citation>
    <scope>NUCLEOTIDE SEQUENCE</scope>
    <source>
        <strain evidence="5">Pws1</strain>
    </source>
</reference>